<evidence type="ECO:0000256" key="12">
    <source>
        <dbReference type="ARBA" id="ARBA00023242"/>
    </source>
</evidence>
<evidence type="ECO:0000256" key="8">
    <source>
        <dbReference type="ARBA" id="ARBA00022833"/>
    </source>
</evidence>
<feature type="region of interest" description="Disordered" evidence="14">
    <location>
        <begin position="880"/>
        <end position="1006"/>
    </location>
</feature>
<feature type="compositionally biased region" description="Polar residues" evidence="14">
    <location>
        <begin position="1345"/>
        <end position="1354"/>
    </location>
</feature>
<dbReference type="InterPro" id="IPR011011">
    <property type="entry name" value="Znf_FYVE_PHD"/>
</dbReference>
<dbReference type="InterPro" id="IPR052131">
    <property type="entry name" value="ATRX_domain-containing"/>
</dbReference>
<name>A0A1B6KTR9_9HEMI</name>
<dbReference type="GO" id="GO:0010468">
    <property type="term" value="P:regulation of gene expression"/>
    <property type="evidence" value="ECO:0007669"/>
    <property type="project" value="UniProtKB-ARBA"/>
</dbReference>
<feature type="compositionally biased region" description="Polar residues" evidence="14">
    <location>
        <begin position="803"/>
        <end position="813"/>
    </location>
</feature>
<evidence type="ECO:0000256" key="9">
    <source>
        <dbReference type="ARBA" id="ARBA00022840"/>
    </source>
</evidence>
<keyword evidence="5" id="KW-0227">DNA damage</keyword>
<sequence>MSLEDNGQQGEMALVPKKTLRIQPSPEEVKYRWKYLPEPTTLSDDKLVCTVCSLSLARDIHEGKDVFVHRVLQVLVCEKCFTSCDNNGFPAEKDKKHCLWCGEDETLLLCSTCICGFCEKCLNKNLKSSALTNVKNENWKCLVCIPRPIFGSRTVCWAAQELNSIGKQKNSIKLIVQAENYQKTPELKSPDEERRKKSFKNMDDELGRKRTHESDDSDRSSDFVPLTKKSKIDVKNSIIVNGIQERTNTEISPENGFSVVEEIQMKQEKVSDFSTLLQDDSSYQSENVATHQEITEANSELISNFPLTLPQPQLNQSKEKKGSSDSSNSDSPKKHEECHFQNKRKEIPIDKLPKDNKKLKTKEELSSKTLQEEDKIKLKSEKALCENRCSGPLNPEEFAMKESISHSDLAEKDKPNCSNKDKSFEGLFNLSEVNNAHSKNENDSNSQVDSSLSNNKILNTDSTKDVIDEHKTTEPVSVIEQFEDQLDTSKQFNINSCLSEGSDVENNDENINLAMEWLSSTINDLSDLGRLISNKATKFRKKKLNEENFNSYCDVLVTVDSVKTLLNCVHTNFRMVEHNLEDKLKPLEVLSDLKLPDNDKPIIELKQNNKESEPEDVSGCREYSSLITNETEMINVSNVFQSDLSDLSANQSMSCPSDKDSDHLLEDGKERCNDIDNIPTIMDPSTEVIKARADNDSSAKRNQTIEENIQNNISRVSKKWVFLSTDESSSDDEILKQDNHIISGVGSTEAEGCAEEKNVDHEKDMEDTKNEKPGNNASTFNDESVNLIDVLNQISERKENISIGETSQENQEGSAVRDKDITDKNNAQTNDALQSMLCTSSEDETKSSLSDSSSDESIEIDLDDSDLDIVKKTRKIVVKQPRLKKKKTESEDKIDKDEDSDKSTKKETKKIEEEIDSEAEIEMLTDMTKLKKKTLLRRLTSRESQDEDSGEESSENDSHDDDDQVLNIRKAKKYNNESKKRREEERNELFRFLDSNSSSEDEMDISKKDLDVIEDQFGSNSESMSFEDFSRKMMARMQEQQKEQDEMNLNILLAPDSDEGSVGGDDINFEDDMKKGKKGPNKKTKEKDEDNVNNDKEEDKIETKEEENTEKENSEKGEIKTEPDEEYEQYLEGLSKVKTTFKGLGSSSEETDHEDSIEIKEEVLDDEVKVKEEPNESDVDNESSSDVTSGDIFVDKGKKKSMKKKSWRSHKLLHIKLSDTDTSDEERFWQRRLEKEKKKKEELGDRTKSFGKHNKNEDNSSDKENKKEVKKKNEDDGSSTMDISSSESSGSVIIKKKKRKKNGSSDSDVVAISEDDKKKKKKKKQRNLSSDSSEDSDESGDDVMNISQKSTQGESPGKGGRKNIRKVLTKHELAAATKAAAREEEERKKRIAARQ</sequence>
<dbReference type="GO" id="GO:0008270">
    <property type="term" value="F:zinc ion binding"/>
    <property type="evidence" value="ECO:0007669"/>
    <property type="project" value="UniProtKB-KW"/>
</dbReference>
<feature type="region of interest" description="Disordered" evidence="14">
    <location>
        <begin position="746"/>
        <end position="784"/>
    </location>
</feature>
<feature type="non-terminal residue" evidence="16">
    <location>
        <position position="1395"/>
    </location>
</feature>
<feature type="compositionally biased region" description="Basic and acidic residues" evidence="14">
    <location>
        <begin position="1154"/>
        <end position="1174"/>
    </location>
</feature>
<dbReference type="PROSITE" id="PS51533">
    <property type="entry name" value="ADD"/>
    <property type="match status" value="1"/>
</dbReference>
<dbReference type="GO" id="GO:0005634">
    <property type="term" value="C:nucleus"/>
    <property type="evidence" value="ECO:0007669"/>
    <property type="project" value="UniProtKB-SubCell"/>
</dbReference>
<feature type="compositionally biased region" description="Acidic residues" evidence="14">
    <location>
        <begin position="1332"/>
        <end position="1341"/>
    </location>
</feature>
<evidence type="ECO:0000313" key="16">
    <source>
        <dbReference type="EMBL" id="JAT14818.1"/>
    </source>
</evidence>
<dbReference type="PANTHER" id="PTHR46357">
    <property type="entry name" value="TRANSCRIPTIONAL REGULATOR ATRX"/>
    <property type="match status" value="1"/>
</dbReference>
<feature type="compositionally biased region" description="Basic and acidic residues" evidence="14">
    <location>
        <begin position="974"/>
        <end position="991"/>
    </location>
</feature>
<dbReference type="SUPFAM" id="SSF57903">
    <property type="entry name" value="FYVE/PHD zinc finger"/>
    <property type="match status" value="1"/>
</dbReference>
<keyword evidence="10" id="KW-0238">DNA-binding</keyword>
<feature type="compositionally biased region" description="Polar residues" evidence="14">
    <location>
        <begin position="773"/>
        <end position="784"/>
    </location>
</feature>
<dbReference type="EMBL" id="GEBQ01025159">
    <property type="protein sequence ID" value="JAT14818.1"/>
    <property type="molecule type" value="Transcribed_RNA"/>
</dbReference>
<dbReference type="PANTHER" id="PTHR46357:SF1">
    <property type="entry name" value="TRANSCRIPTIONAL REGULATOR ATRX"/>
    <property type="match status" value="1"/>
</dbReference>
<evidence type="ECO:0000256" key="10">
    <source>
        <dbReference type="ARBA" id="ARBA00023125"/>
    </source>
</evidence>
<feature type="compositionally biased region" description="Basic and acidic residues" evidence="14">
    <location>
        <begin position="331"/>
        <end position="370"/>
    </location>
</feature>
<evidence type="ECO:0000256" key="3">
    <source>
        <dbReference type="ARBA" id="ARBA00022723"/>
    </source>
</evidence>
<feature type="compositionally biased region" description="Basic residues" evidence="14">
    <location>
        <begin position="1359"/>
        <end position="1368"/>
    </location>
</feature>
<comment type="similarity">
    <text evidence="2">Belongs to the SNF2/RAD54 helicase family.</text>
</comment>
<evidence type="ECO:0000256" key="1">
    <source>
        <dbReference type="ARBA" id="ARBA00004123"/>
    </source>
</evidence>
<feature type="region of interest" description="Disordered" evidence="14">
    <location>
        <begin position="185"/>
        <end position="224"/>
    </location>
</feature>
<feature type="compositionally biased region" description="Basic and acidic residues" evidence="14">
    <location>
        <begin position="1083"/>
        <end position="1103"/>
    </location>
</feature>
<dbReference type="GO" id="GO:0016787">
    <property type="term" value="F:hydrolase activity"/>
    <property type="evidence" value="ECO:0007669"/>
    <property type="project" value="UniProtKB-KW"/>
</dbReference>
<feature type="region of interest" description="Disordered" evidence="14">
    <location>
        <begin position="436"/>
        <end position="457"/>
    </location>
</feature>
<evidence type="ECO:0000256" key="11">
    <source>
        <dbReference type="ARBA" id="ARBA00023204"/>
    </source>
</evidence>
<feature type="compositionally biased region" description="Basic residues" evidence="14">
    <location>
        <begin position="1197"/>
        <end position="1214"/>
    </location>
</feature>
<dbReference type="InterPro" id="IPR013083">
    <property type="entry name" value="Znf_RING/FYVE/PHD"/>
</dbReference>
<evidence type="ECO:0000256" key="2">
    <source>
        <dbReference type="ARBA" id="ARBA00007025"/>
    </source>
</evidence>
<comment type="catalytic activity">
    <reaction evidence="13">
        <text>ATP + H2O = ADP + phosphate + H(+)</text>
        <dbReference type="Rhea" id="RHEA:13065"/>
        <dbReference type="ChEBI" id="CHEBI:15377"/>
        <dbReference type="ChEBI" id="CHEBI:15378"/>
        <dbReference type="ChEBI" id="CHEBI:30616"/>
        <dbReference type="ChEBI" id="CHEBI:43474"/>
        <dbReference type="ChEBI" id="CHEBI:456216"/>
        <dbReference type="EC" id="3.6.4.12"/>
    </reaction>
</comment>
<feature type="compositionally biased region" description="Acidic residues" evidence="14">
    <location>
        <begin position="945"/>
        <end position="964"/>
    </location>
</feature>
<evidence type="ECO:0000259" key="15">
    <source>
        <dbReference type="PROSITE" id="PS51533"/>
    </source>
</evidence>
<keyword evidence="8" id="KW-0862">Zinc</keyword>
<evidence type="ECO:0000256" key="5">
    <source>
        <dbReference type="ARBA" id="ARBA00022763"/>
    </source>
</evidence>
<evidence type="ECO:0000256" key="4">
    <source>
        <dbReference type="ARBA" id="ARBA00022741"/>
    </source>
</evidence>
<proteinExistence type="inferred from homology"/>
<feature type="region of interest" description="Disordered" evidence="14">
    <location>
        <begin position="838"/>
        <end position="865"/>
    </location>
</feature>
<dbReference type="GO" id="GO:0031490">
    <property type="term" value="F:chromatin DNA binding"/>
    <property type="evidence" value="ECO:0007669"/>
    <property type="project" value="TreeGrafter"/>
</dbReference>
<gene>
    <name evidence="16" type="ORF">g.14904</name>
</gene>
<evidence type="ECO:0000256" key="14">
    <source>
        <dbReference type="SAM" id="MobiDB-lite"/>
    </source>
</evidence>
<keyword evidence="11" id="KW-0234">DNA repair</keyword>
<keyword evidence="4" id="KW-0547">Nucleotide-binding</keyword>
<feature type="compositionally biased region" description="Basic and acidic residues" evidence="14">
    <location>
        <begin position="1225"/>
        <end position="1275"/>
    </location>
</feature>
<feature type="compositionally biased region" description="Acidic residues" evidence="14">
    <location>
        <begin position="853"/>
        <end position="865"/>
    </location>
</feature>
<feature type="compositionally biased region" description="Polar residues" evidence="14">
    <location>
        <begin position="307"/>
        <end position="316"/>
    </location>
</feature>
<protein>
    <recommendedName>
        <fullName evidence="15">PHD-type domain-containing protein</fullName>
    </recommendedName>
</protein>
<dbReference type="GO" id="GO:0006338">
    <property type="term" value="P:chromatin remodeling"/>
    <property type="evidence" value="ECO:0007669"/>
    <property type="project" value="TreeGrafter"/>
</dbReference>
<dbReference type="GO" id="GO:0005721">
    <property type="term" value="C:pericentric heterochromatin"/>
    <property type="evidence" value="ECO:0007669"/>
    <property type="project" value="TreeGrafter"/>
</dbReference>
<feature type="compositionally biased region" description="Basic and acidic residues" evidence="14">
    <location>
        <begin position="1110"/>
        <end position="1122"/>
    </location>
</feature>
<keyword evidence="3" id="KW-0479">Metal-binding</keyword>
<feature type="region of interest" description="Disordered" evidence="14">
    <location>
        <begin position="307"/>
        <end position="370"/>
    </location>
</feature>
<keyword evidence="9" id="KW-0067">ATP-binding</keyword>
<accession>A0A1B6KTR9</accession>
<evidence type="ECO:0000256" key="7">
    <source>
        <dbReference type="ARBA" id="ARBA00022801"/>
    </source>
</evidence>
<dbReference type="GO" id="GO:0031297">
    <property type="term" value="P:replication fork processing"/>
    <property type="evidence" value="ECO:0007669"/>
    <property type="project" value="TreeGrafter"/>
</dbReference>
<evidence type="ECO:0000256" key="6">
    <source>
        <dbReference type="ARBA" id="ARBA00022771"/>
    </source>
</evidence>
<organism evidence="16">
    <name type="scientific">Graphocephala atropunctata</name>
    <dbReference type="NCBI Taxonomy" id="36148"/>
    <lineage>
        <taxon>Eukaryota</taxon>
        <taxon>Metazoa</taxon>
        <taxon>Ecdysozoa</taxon>
        <taxon>Arthropoda</taxon>
        <taxon>Hexapoda</taxon>
        <taxon>Insecta</taxon>
        <taxon>Pterygota</taxon>
        <taxon>Neoptera</taxon>
        <taxon>Paraneoptera</taxon>
        <taxon>Hemiptera</taxon>
        <taxon>Auchenorrhyncha</taxon>
        <taxon>Membracoidea</taxon>
        <taxon>Cicadellidae</taxon>
        <taxon>Cicadellinae</taxon>
        <taxon>Cicadellini</taxon>
        <taxon>Graphocephala</taxon>
    </lineage>
</organism>
<feature type="compositionally biased region" description="Acidic residues" evidence="14">
    <location>
        <begin position="913"/>
        <end position="923"/>
    </location>
</feature>
<feature type="domain" description="PHD-type" evidence="15">
    <location>
        <begin position="37"/>
        <end position="172"/>
    </location>
</feature>
<feature type="compositionally biased region" description="Low complexity" evidence="14">
    <location>
        <begin position="1278"/>
        <end position="1293"/>
    </location>
</feature>
<keyword evidence="7" id="KW-0378">Hydrolase</keyword>
<evidence type="ECO:0000256" key="13">
    <source>
        <dbReference type="ARBA" id="ARBA00047995"/>
    </source>
</evidence>
<feature type="compositionally biased region" description="Basic and acidic residues" evidence="14">
    <location>
        <begin position="754"/>
        <end position="772"/>
    </location>
</feature>
<dbReference type="GO" id="GO:0006281">
    <property type="term" value="P:DNA repair"/>
    <property type="evidence" value="ECO:0007669"/>
    <property type="project" value="UniProtKB-KW"/>
</dbReference>
<feature type="region of interest" description="Disordered" evidence="14">
    <location>
        <begin position="1035"/>
        <end position="1395"/>
    </location>
</feature>
<reference evidence="16" key="1">
    <citation type="submission" date="2015-11" db="EMBL/GenBank/DDBJ databases">
        <title>De novo transcriptome assembly of four potential Pierce s Disease insect vectors from Arizona vineyards.</title>
        <authorList>
            <person name="Tassone E.E."/>
        </authorList>
    </citation>
    <scope>NUCLEOTIDE SEQUENCE</scope>
</reference>
<dbReference type="GO" id="GO:0005524">
    <property type="term" value="F:ATP binding"/>
    <property type="evidence" value="ECO:0007669"/>
    <property type="project" value="UniProtKB-KW"/>
</dbReference>
<keyword evidence="12" id="KW-0539">Nucleus</keyword>
<feature type="compositionally biased region" description="Basic and acidic residues" evidence="14">
    <location>
        <begin position="185"/>
        <end position="221"/>
    </location>
</feature>
<dbReference type="Gene3D" id="3.30.40.10">
    <property type="entry name" value="Zinc/RING finger domain, C3HC4 (zinc finger)"/>
    <property type="match status" value="1"/>
</dbReference>
<dbReference type="GO" id="GO:0003678">
    <property type="term" value="F:DNA helicase activity"/>
    <property type="evidence" value="ECO:0007669"/>
    <property type="project" value="UniProtKB-EC"/>
</dbReference>
<keyword evidence="6" id="KW-0863">Zinc-finger</keyword>
<dbReference type="InterPro" id="IPR025766">
    <property type="entry name" value="ADD"/>
</dbReference>
<feature type="region of interest" description="Disordered" evidence="14">
    <location>
        <begin position="799"/>
        <end position="824"/>
    </location>
</feature>
<feature type="compositionally biased region" description="Basic and acidic residues" evidence="14">
    <location>
        <begin position="888"/>
        <end position="912"/>
    </location>
</feature>
<comment type="subcellular location">
    <subcellularLocation>
        <location evidence="1">Nucleus</location>
    </subcellularLocation>
</comment>